<gene>
    <name evidence="2" type="primary">blaSE_1</name>
    <name evidence="2" type="ORF">g.66115</name>
</gene>
<evidence type="ECO:0000256" key="1">
    <source>
        <dbReference type="SAM" id="SignalP"/>
    </source>
</evidence>
<evidence type="ECO:0000313" key="2">
    <source>
        <dbReference type="EMBL" id="JAT41117.1"/>
    </source>
</evidence>
<proteinExistence type="predicted"/>
<dbReference type="Gene3D" id="2.40.10.10">
    <property type="entry name" value="Trypsin-like serine proteases"/>
    <property type="match status" value="2"/>
</dbReference>
<dbReference type="SUPFAM" id="SSF50494">
    <property type="entry name" value="Trypsin-like serine proteases"/>
    <property type="match status" value="1"/>
</dbReference>
<dbReference type="InterPro" id="IPR009003">
    <property type="entry name" value="Peptidase_S1_PA"/>
</dbReference>
<sequence>MNKKIIFYFLIALVVLIFETDSIPTIPKYDENYWTSEKMKKAKLLTTKNIGFRTRSGVETIKNTSGSSKGMESVQPKYDANTRAPNVDQIRAFTVGMLFMSKNGEDFVCTASVINTGSGNIGLSAAHCLYDHNTQSYFDNVMFSPGFNNGQLGPVGKVPIAKMVVTNEFLNNNEDQFDWGMMLFNFNLGGHPLKDYTGALGFTFNVGDNTPTTFQGYPDGGNLQNCPNDGQTLCMWQGATTLEDDFYIVDDLNLGNGASGGPLILNYDPNTNLGILYSNYASFDELNDELLGPIYDPITFQALIGDLEL</sequence>
<feature type="signal peptide" evidence="1">
    <location>
        <begin position="1"/>
        <end position="22"/>
    </location>
</feature>
<dbReference type="AlphaFoldDB" id="A0A1D1XFE0"/>
<dbReference type="InterPro" id="IPR043504">
    <property type="entry name" value="Peptidase_S1_PA_chymotrypsin"/>
</dbReference>
<protein>
    <submittedName>
        <fullName evidence="2">Glutamyl endopeptidase</fullName>
    </submittedName>
</protein>
<name>A0A1D1XFE0_9ARAE</name>
<reference evidence="2" key="1">
    <citation type="submission" date="2015-07" db="EMBL/GenBank/DDBJ databases">
        <title>Transcriptome Assembly of Anthurium amnicola.</title>
        <authorList>
            <person name="Suzuki J."/>
        </authorList>
    </citation>
    <scope>NUCLEOTIDE SEQUENCE</scope>
</reference>
<keyword evidence="1" id="KW-0732">Signal</keyword>
<organism evidence="2">
    <name type="scientific">Anthurium amnicola</name>
    <dbReference type="NCBI Taxonomy" id="1678845"/>
    <lineage>
        <taxon>Eukaryota</taxon>
        <taxon>Viridiplantae</taxon>
        <taxon>Streptophyta</taxon>
        <taxon>Embryophyta</taxon>
        <taxon>Tracheophyta</taxon>
        <taxon>Spermatophyta</taxon>
        <taxon>Magnoliopsida</taxon>
        <taxon>Liliopsida</taxon>
        <taxon>Araceae</taxon>
        <taxon>Pothoideae</taxon>
        <taxon>Potheae</taxon>
        <taxon>Anthurium</taxon>
    </lineage>
</organism>
<feature type="chain" id="PRO_5008899425" evidence="1">
    <location>
        <begin position="23"/>
        <end position="309"/>
    </location>
</feature>
<dbReference type="EMBL" id="GDJX01026819">
    <property type="protein sequence ID" value="JAT41117.1"/>
    <property type="molecule type" value="Transcribed_RNA"/>
</dbReference>
<accession>A0A1D1XFE0</accession>